<name>A0ABQ4U8S9_9HYPH</name>
<accession>A0ABQ4U8S9</accession>
<evidence type="ECO:0000313" key="2">
    <source>
        <dbReference type="Proteomes" id="UP001055039"/>
    </source>
</evidence>
<reference evidence="1" key="1">
    <citation type="journal article" date="2021" name="Front. Microbiol.">
        <title>Comprehensive Comparative Genomics and Phenotyping of Methylobacterium Species.</title>
        <authorList>
            <person name="Alessa O."/>
            <person name="Ogura Y."/>
            <person name="Fujitani Y."/>
            <person name="Takami H."/>
            <person name="Hayashi T."/>
            <person name="Sahin N."/>
            <person name="Tani A."/>
        </authorList>
    </citation>
    <scope>NUCLEOTIDE SEQUENCE</scope>
    <source>
        <strain evidence="1">NBRC 15686</strain>
    </source>
</reference>
<sequence length="41" mass="4320">MTFAAERPDDIGTGGTEVPVLIDGDLRIFVSTVILEDIGEG</sequence>
<protein>
    <submittedName>
        <fullName evidence="1">Uncharacterized protein</fullName>
    </submittedName>
</protein>
<organism evidence="1 2">
    <name type="scientific">Methylorubrum aminovorans</name>
    <dbReference type="NCBI Taxonomy" id="269069"/>
    <lineage>
        <taxon>Bacteria</taxon>
        <taxon>Pseudomonadati</taxon>
        <taxon>Pseudomonadota</taxon>
        <taxon>Alphaproteobacteria</taxon>
        <taxon>Hyphomicrobiales</taxon>
        <taxon>Methylobacteriaceae</taxon>
        <taxon>Methylorubrum</taxon>
    </lineage>
</organism>
<gene>
    <name evidence="1" type="ORF">LNAOJCKE_0574</name>
</gene>
<dbReference type="EMBL" id="BPRC01000001">
    <property type="protein sequence ID" value="GJE63379.1"/>
    <property type="molecule type" value="Genomic_DNA"/>
</dbReference>
<reference evidence="1" key="2">
    <citation type="submission" date="2021-08" db="EMBL/GenBank/DDBJ databases">
        <authorList>
            <person name="Tani A."/>
            <person name="Ola A."/>
            <person name="Ogura Y."/>
            <person name="Katsura K."/>
            <person name="Hayashi T."/>
        </authorList>
    </citation>
    <scope>NUCLEOTIDE SEQUENCE</scope>
    <source>
        <strain evidence="1">NBRC 15686</strain>
    </source>
</reference>
<evidence type="ECO:0000313" key="1">
    <source>
        <dbReference type="EMBL" id="GJE63379.1"/>
    </source>
</evidence>
<proteinExistence type="predicted"/>
<keyword evidence="2" id="KW-1185">Reference proteome</keyword>
<comment type="caution">
    <text evidence="1">The sequence shown here is derived from an EMBL/GenBank/DDBJ whole genome shotgun (WGS) entry which is preliminary data.</text>
</comment>
<dbReference type="Proteomes" id="UP001055039">
    <property type="component" value="Unassembled WGS sequence"/>
</dbReference>